<dbReference type="PROSITE" id="PS00108">
    <property type="entry name" value="PROTEIN_KINASE_ST"/>
    <property type="match status" value="1"/>
</dbReference>
<evidence type="ECO:0000259" key="9">
    <source>
        <dbReference type="PROSITE" id="PS50011"/>
    </source>
</evidence>
<dbReference type="GeneID" id="24533699"/>
<dbReference type="GO" id="GO:0005737">
    <property type="term" value="C:cytoplasm"/>
    <property type="evidence" value="ECO:0007669"/>
    <property type="project" value="TreeGrafter"/>
</dbReference>
<evidence type="ECO:0000256" key="8">
    <source>
        <dbReference type="SAM" id="Coils"/>
    </source>
</evidence>
<dbReference type="InterPro" id="IPR008271">
    <property type="entry name" value="Ser/Thr_kinase_AS"/>
</dbReference>
<dbReference type="PROSITE" id="PS50011">
    <property type="entry name" value="PROTEIN_KINASE_DOM"/>
    <property type="match status" value="1"/>
</dbReference>
<dbReference type="GO" id="GO:0003743">
    <property type="term" value="F:translation initiation factor activity"/>
    <property type="evidence" value="ECO:0007669"/>
    <property type="project" value="UniProtKB-KW"/>
</dbReference>
<dbReference type="SUPFAM" id="SSF56112">
    <property type="entry name" value="Protein kinase-like (PK-like)"/>
    <property type="match status" value="1"/>
</dbReference>
<keyword evidence="2 7" id="KW-0547">Nucleotide-binding</keyword>
<dbReference type="SMART" id="SM00220">
    <property type="entry name" value="S_TKc"/>
    <property type="match status" value="1"/>
</dbReference>
<evidence type="ECO:0000313" key="11">
    <source>
        <dbReference type="Proteomes" id="UP000076359"/>
    </source>
</evidence>
<keyword evidence="1" id="KW-0808">Transferase</keyword>
<protein>
    <submittedName>
        <fullName evidence="10">Eukaryotic initiation factor 2alpha kinase 1</fullName>
    </submittedName>
</protein>
<proteinExistence type="inferred from homology"/>
<dbReference type="VEuPathDB" id="PlasmoDB:PRG01_1444500"/>
<dbReference type="InterPro" id="IPR000719">
    <property type="entry name" value="Prot_kinase_dom"/>
</dbReference>
<dbReference type="CDD" id="cd13996">
    <property type="entry name" value="STKc_EIF2AK"/>
    <property type="match status" value="1"/>
</dbReference>
<dbReference type="PANTHER" id="PTHR11042:SF178">
    <property type="entry name" value="EUKARYOTIC TRANSLATION INITIATION FACTOR 2-ALPHA KINASE 1"/>
    <property type="match status" value="1"/>
</dbReference>
<dbReference type="InterPro" id="IPR050339">
    <property type="entry name" value="CC_SR_Kinase"/>
</dbReference>
<comment type="caution">
    <text evidence="10">The sequence shown here is derived from an EMBL/GenBank/DDBJ whole genome shotgun (WGS) entry which is preliminary data.</text>
</comment>
<keyword evidence="10" id="KW-0648">Protein biosynthesis</keyword>
<evidence type="ECO:0000256" key="5">
    <source>
        <dbReference type="ARBA" id="ARBA00023193"/>
    </source>
</evidence>
<dbReference type="Proteomes" id="UP000076359">
    <property type="component" value="Unassembled WGS sequence"/>
</dbReference>
<dbReference type="InterPro" id="IPR017441">
    <property type="entry name" value="Protein_kinase_ATP_BS"/>
</dbReference>
<gene>
    <name evidence="10" type="ORF">PRSY57_1443800</name>
</gene>
<dbReference type="PROSITE" id="PS00107">
    <property type="entry name" value="PROTEIN_KINASE_ATP"/>
    <property type="match status" value="1"/>
</dbReference>
<dbReference type="FunFam" id="3.30.200.20:FF:000694">
    <property type="entry name" value="Eukaryotic initiation factor 2alpha kinase 1"/>
    <property type="match status" value="1"/>
</dbReference>
<evidence type="ECO:0000256" key="3">
    <source>
        <dbReference type="ARBA" id="ARBA00022777"/>
    </source>
</evidence>
<name>A0A151L596_PLARE</name>
<dbReference type="FunFam" id="1.10.510.10:FF:001259">
    <property type="entry name" value="Eukaryotic initiation factor 2alpha kinase 1"/>
    <property type="match status" value="1"/>
</dbReference>
<keyword evidence="10" id="KW-0396">Initiation factor</keyword>
<feature type="coiled-coil region" evidence="8">
    <location>
        <begin position="517"/>
        <end position="544"/>
    </location>
</feature>
<dbReference type="RefSeq" id="XP_012765489.2">
    <property type="nucleotide sequence ID" value="XM_012910035.2"/>
</dbReference>
<sequence length="1566" mass="185309">MTSEDKTALCAENILNDIYIITINRNIDIDIIQEGLLRKVMDEEESNSILFLEDSSFSKNDISILNVHLKVEDGKNKDNNYYEFKYADINVTIDFSQKECKYSIEKSNMHKCHYFKMINKINYITEQKMNFKDSILYLYNTINDKNFFKCPCWLNDNKNIKLNNILNDHQQKKKKKNLYDKSVQVTNDVTNIMVNEIQEENMKKQIFFDNKNDLNNSDDEFNSAHSSLIKINKLPNVEENDIFHNFKGHVYEEYFDKHENNKNQKDNIESNIIVKDKKDIANNIISEQMKEDYIKNVEEVLSKHINNNKNNNVEDSVSLYSLDEEISEQIDKHHFISIDKPQDEISNFIQMEENINDHMNDNINKMVRKKHGKENRVVEDEKYIQDDKKKKRFYRNVNDNIPLTVQLSNKGNEICKEIIEMNSRYYRDFFEEKILGCGGFGYVMKVKNKKFNITYALKIIRLSNSKYNTQTNNKHINEKDNNSYIMEEAIMIAKLQHENIVRYYDAWVEENVDFFLYKELQNEFKNIKIKIKNEKMKNEKIKNEKILSGKIINENIQNENIKRENINSENIKRENINSENINSENIKSEKVKNFYIEEIKYFWNHYKKNKDPNVNDKYLYILMEYCPGKTLREAIDCGFICRNEKLIWELIKQILKGISYIHDMKIMHRDIKPSNIFLQITDNILIAKIGDFGLTTRIGDTQINPSAGTIHYISPEQLNGEPFNEKADIFSLGVVFFEMFHEPFSTSMERSITLSNLLKGIYPEYMKADNKKFQFLSSLLAINPQERCCAYNLLHESVLFTFEKDFTDIYNLIDNKRNCEEVHTIISTLFDKFEYLNSDKILKKEDFSTFQNAKIFTDDLEMRKKQKIIKKRILISLKKRGAIFILTPIILLNKYYINLENTYMEEYNIYYNINKKKENKINNIYINTNKNKNIDNLIYMLDIYGNSITLRNSFFLSFAEYIYESIDSYNKYNEDNLFYKFYTYGYTYKNQIIKSNKHLKKDTINNNINTTINIITTTTTTTTTTTSATTTGTSMNNNNNMGNNMGNNMSNIMCNNNINNHMISNNPFYFYNIYPDENEKMFYCILSSSKNVFGNEELNYLSIFSNADIMVSIYTLYNHINYFNKLLFVWSYIDLLEVILKECLDIPNDISYHLSIDLKKNSTLLVNKSFVMSLLQKYKIKDMSKISDHILSLFYIKCESNKVDDYLNNIYNFVDDLLNKKSSLQLKRNTSITHKEVPYVRSRSNNISTSASKIIKYDIQKNVGTKEKGNQNDNEKKKMQIYSILDRIKKINNFICTNTVINNTCFDLFLNYEESIFCNEVIFYVICENKNKEIIAYGGRFDEIIRNMANEIKYKNHVNYKYVYNNIKDIYNNNNNNNINDNNIMNIKAYGVEIYLDKIYSKVIESNEKISIHLQYNPSTDKSQLFKNFVTSCQQNDFACTSHIIQQPLLNDDYLNYSSTKILIQVYEISNLLIAYDLSKKLLTKNISSYTHLSINNVNIKKKIKNFKPHKIQFFITIKSNNTDNSFDALKPINFDNVVYKIVNYDDQDCNFMDQQELINYLIKYF</sequence>
<dbReference type="GO" id="GO:0004672">
    <property type="term" value="F:protein kinase activity"/>
    <property type="evidence" value="ECO:0007669"/>
    <property type="project" value="InterPro"/>
</dbReference>
<dbReference type="KEGG" id="prei:PRSY57_1443800"/>
<dbReference type="Pfam" id="PF00069">
    <property type="entry name" value="Pkinase"/>
    <property type="match status" value="1"/>
</dbReference>
<feature type="domain" description="Protein kinase" evidence="9">
    <location>
        <begin position="429"/>
        <end position="799"/>
    </location>
</feature>
<evidence type="ECO:0000256" key="2">
    <source>
        <dbReference type="ARBA" id="ARBA00022741"/>
    </source>
</evidence>
<dbReference type="EMBL" id="LVLA01000015">
    <property type="protein sequence ID" value="KYN94098.1"/>
    <property type="molecule type" value="Genomic_DNA"/>
</dbReference>
<evidence type="ECO:0000256" key="6">
    <source>
        <dbReference type="ARBA" id="ARBA00037982"/>
    </source>
</evidence>
<organism evidence="10 11">
    <name type="scientific">Plasmodium reichenowi</name>
    <dbReference type="NCBI Taxonomy" id="5854"/>
    <lineage>
        <taxon>Eukaryota</taxon>
        <taxon>Sar</taxon>
        <taxon>Alveolata</taxon>
        <taxon>Apicomplexa</taxon>
        <taxon>Aconoidasida</taxon>
        <taxon>Haemosporida</taxon>
        <taxon>Plasmodiidae</taxon>
        <taxon>Plasmodium</taxon>
        <taxon>Plasmodium (Laverania)</taxon>
    </lineage>
</organism>
<dbReference type="PANTHER" id="PTHR11042">
    <property type="entry name" value="EUKARYOTIC TRANSLATION INITIATION FACTOR 2-ALPHA KINASE EIF2-ALPHA KINASE -RELATED"/>
    <property type="match status" value="1"/>
</dbReference>
<accession>A0A151L596</accession>
<dbReference type="GO" id="GO:0005634">
    <property type="term" value="C:nucleus"/>
    <property type="evidence" value="ECO:0007669"/>
    <property type="project" value="TreeGrafter"/>
</dbReference>
<keyword evidence="8" id="KW-0175">Coiled coil</keyword>
<evidence type="ECO:0000313" key="10">
    <source>
        <dbReference type="EMBL" id="KYN94098.1"/>
    </source>
</evidence>
<evidence type="ECO:0000256" key="7">
    <source>
        <dbReference type="PROSITE-ProRule" id="PRU10141"/>
    </source>
</evidence>
<keyword evidence="3 10" id="KW-0418">Kinase</keyword>
<reference evidence="10 11" key="1">
    <citation type="journal article" date="2016" name="Nat. Commun.">
        <title>Genomes of cryptic chimpanzee Plasmodium species reveal key evolutionary events leading to human malaria.</title>
        <authorList>
            <person name="Sundararaman S.A."/>
            <person name="Plenderleith L.J."/>
            <person name="Liu W."/>
            <person name="Loy D.E."/>
            <person name="Learn G.H."/>
            <person name="Li Y."/>
            <person name="Shaw K.S."/>
            <person name="Ayouba A."/>
            <person name="Peeters M."/>
            <person name="Speede S."/>
            <person name="Shaw G.M."/>
            <person name="Bushman F.D."/>
            <person name="Brisson D."/>
            <person name="Rayner J.C."/>
            <person name="Sharp P.M."/>
            <person name="Hahn B.H."/>
        </authorList>
    </citation>
    <scope>NUCLEOTIDE SEQUENCE [LARGE SCALE GENOMIC DNA]</scope>
    <source>
        <strain evidence="10 11">SY57</strain>
    </source>
</reference>
<dbReference type="Gene3D" id="1.10.510.10">
    <property type="entry name" value="Transferase(Phosphotransferase) domain 1"/>
    <property type="match status" value="1"/>
</dbReference>
<dbReference type="GO" id="GO:0017148">
    <property type="term" value="P:negative regulation of translation"/>
    <property type="evidence" value="ECO:0007669"/>
    <property type="project" value="UniProtKB-KW"/>
</dbReference>
<evidence type="ECO:0000256" key="1">
    <source>
        <dbReference type="ARBA" id="ARBA00022679"/>
    </source>
</evidence>
<comment type="similarity">
    <text evidence="6">Belongs to the protein kinase superfamily. Ser/Thr protein kinase family. GCN2 subfamily.</text>
</comment>
<keyword evidence="5" id="KW-0652">Protein synthesis inhibitor</keyword>
<feature type="binding site" evidence="7">
    <location>
        <position position="458"/>
    </location>
    <ligand>
        <name>ATP</name>
        <dbReference type="ChEBI" id="CHEBI:30616"/>
    </ligand>
</feature>
<dbReference type="Gene3D" id="3.30.200.20">
    <property type="entry name" value="Phosphorylase Kinase, domain 1"/>
    <property type="match status" value="1"/>
</dbReference>
<dbReference type="VEuPathDB" id="PlasmoDB:PRCDC_1443800"/>
<keyword evidence="4 7" id="KW-0067">ATP-binding</keyword>
<evidence type="ECO:0000256" key="4">
    <source>
        <dbReference type="ARBA" id="ARBA00022840"/>
    </source>
</evidence>
<dbReference type="InterPro" id="IPR011009">
    <property type="entry name" value="Kinase-like_dom_sf"/>
</dbReference>
<dbReference type="GO" id="GO:0005524">
    <property type="term" value="F:ATP binding"/>
    <property type="evidence" value="ECO:0007669"/>
    <property type="project" value="UniProtKB-UniRule"/>
</dbReference>